<feature type="domain" description="Response regulatory" evidence="3">
    <location>
        <begin position="24"/>
        <end position="136"/>
    </location>
</feature>
<dbReference type="InterPro" id="IPR050595">
    <property type="entry name" value="Bact_response_regulator"/>
</dbReference>
<dbReference type="RefSeq" id="WP_345211071.1">
    <property type="nucleotide sequence ID" value="NZ_BAABFT010000004.1"/>
</dbReference>
<protein>
    <recommendedName>
        <fullName evidence="3">Response regulatory domain-containing protein</fullName>
    </recommendedName>
</protein>
<dbReference type="EMBL" id="BAABFT010000004">
    <property type="protein sequence ID" value="GAA4321627.1"/>
    <property type="molecule type" value="Genomic_DNA"/>
</dbReference>
<keyword evidence="1 2" id="KW-0597">Phosphoprotein</keyword>
<organism evidence="4 5">
    <name type="scientific">Mucilaginibacter gynuensis</name>
    <dbReference type="NCBI Taxonomy" id="1302236"/>
    <lineage>
        <taxon>Bacteria</taxon>
        <taxon>Pseudomonadati</taxon>
        <taxon>Bacteroidota</taxon>
        <taxon>Sphingobacteriia</taxon>
        <taxon>Sphingobacteriales</taxon>
        <taxon>Sphingobacteriaceae</taxon>
        <taxon>Mucilaginibacter</taxon>
    </lineage>
</organism>
<dbReference type="InterPro" id="IPR011006">
    <property type="entry name" value="CheY-like_superfamily"/>
</dbReference>
<accession>A0ABP8GCW6</accession>
<evidence type="ECO:0000256" key="1">
    <source>
        <dbReference type="ARBA" id="ARBA00022553"/>
    </source>
</evidence>
<name>A0ABP8GCW6_9SPHI</name>
<comment type="caution">
    <text evidence="4">The sequence shown here is derived from an EMBL/GenBank/DDBJ whole genome shotgun (WGS) entry which is preliminary data.</text>
</comment>
<dbReference type="PANTHER" id="PTHR44591:SF3">
    <property type="entry name" value="RESPONSE REGULATORY DOMAIN-CONTAINING PROTEIN"/>
    <property type="match status" value="1"/>
</dbReference>
<evidence type="ECO:0000313" key="4">
    <source>
        <dbReference type="EMBL" id="GAA4321627.1"/>
    </source>
</evidence>
<sequence length="139" mass="15655">MGDILKDSPQLKLGISVQSHMKKHLVIIEDDPLLMQFLQNELSLYYRVTALSHVENIDEILGIEPDVFLLDELLPVINGHLLCIILKSKVQTRDIPVLLMSGHPELKHYASLCNADHYLAKPLNLSDLLILLDRVTGQA</sequence>
<gene>
    <name evidence="4" type="ORF">GCM10023149_21560</name>
</gene>
<reference evidence="5" key="1">
    <citation type="journal article" date="2019" name="Int. J. Syst. Evol. Microbiol.">
        <title>The Global Catalogue of Microorganisms (GCM) 10K type strain sequencing project: providing services to taxonomists for standard genome sequencing and annotation.</title>
        <authorList>
            <consortium name="The Broad Institute Genomics Platform"/>
            <consortium name="The Broad Institute Genome Sequencing Center for Infectious Disease"/>
            <person name="Wu L."/>
            <person name="Ma J."/>
        </authorList>
    </citation>
    <scope>NUCLEOTIDE SEQUENCE [LARGE SCALE GENOMIC DNA]</scope>
    <source>
        <strain evidence="5">JCM 17705</strain>
    </source>
</reference>
<dbReference type="InterPro" id="IPR001789">
    <property type="entry name" value="Sig_transdc_resp-reg_receiver"/>
</dbReference>
<dbReference type="PROSITE" id="PS50110">
    <property type="entry name" value="RESPONSE_REGULATORY"/>
    <property type="match status" value="1"/>
</dbReference>
<evidence type="ECO:0000259" key="3">
    <source>
        <dbReference type="PROSITE" id="PS50110"/>
    </source>
</evidence>
<keyword evidence="5" id="KW-1185">Reference proteome</keyword>
<dbReference type="SUPFAM" id="SSF52172">
    <property type="entry name" value="CheY-like"/>
    <property type="match status" value="1"/>
</dbReference>
<dbReference type="PANTHER" id="PTHR44591">
    <property type="entry name" value="STRESS RESPONSE REGULATOR PROTEIN 1"/>
    <property type="match status" value="1"/>
</dbReference>
<evidence type="ECO:0000313" key="5">
    <source>
        <dbReference type="Proteomes" id="UP001500582"/>
    </source>
</evidence>
<dbReference type="Pfam" id="PF00072">
    <property type="entry name" value="Response_reg"/>
    <property type="match status" value="1"/>
</dbReference>
<dbReference type="Gene3D" id="3.40.50.2300">
    <property type="match status" value="1"/>
</dbReference>
<dbReference type="CDD" id="cd00156">
    <property type="entry name" value="REC"/>
    <property type="match status" value="1"/>
</dbReference>
<evidence type="ECO:0000256" key="2">
    <source>
        <dbReference type="PROSITE-ProRule" id="PRU00169"/>
    </source>
</evidence>
<dbReference type="Proteomes" id="UP001500582">
    <property type="component" value="Unassembled WGS sequence"/>
</dbReference>
<proteinExistence type="predicted"/>
<dbReference type="SMART" id="SM00448">
    <property type="entry name" value="REC"/>
    <property type="match status" value="1"/>
</dbReference>
<feature type="modified residue" description="4-aspartylphosphate" evidence="2">
    <location>
        <position position="71"/>
    </location>
</feature>